<dbReference type="AlphaFoldDB" id="A0A1Y2G619"/>
<feature type="transmembrane region" description="Helical" evidence="2">
    <location>
        <begin position="59"/>
        <end position="85"/>
    </location>
</feature>
<evidence type="ECO:0000256" key="1">
    <source>
        <dbReference type="SAM" id="MobiDB-lite"/>
    </source>
</evidence>
<keyword evidence="2" id="KW-1133">Transmembrane helix</keyword>
<evidence type="ECO:0000256" key="2">
    <source>
        <dbReference type="SAM" id="Phobius"/>
    </source>
</evidence>
<dbReference type="InParanoid" id="A0A1Y2G619"/>
<feature type="region of interest" description="Disordered" evidence="1">
    <location>
        <begin position="91"/>
        <end position="124"/>
    </location>
</feature>
<accession>A0A1Y2G619</accession>
<comment type="caution">
    <text evidence="3">The sequence shown here is derived from an EMBL/GenBank/DDBJ whole genome shotgun (WGS) entry which is preliminary data.</text>
</comment>
<sequence length="181" mass="19742">MLSKKAIREPSSMQQTYKRVVLVLIALAGSGLTYAALCLVGDYAVSHSRIFEMSSSNRLHLYLYMFAFTPFDAIVTTAIVFHTFFSRSSSPSPASSLSKSSFASPPPLTSSSPTRPAISSPIPRSPDIASIHEPEMSDIGCETAMLARLDYVYEGETAGRMSFERPPRRAPSLLPGMRISL</sequence>
<gene>
    <name evidence="3" type="ORF">BCR35DRAFT_299597</name>
</gene>
<protein>
    <submittedName>
        <fullName evidence="3">Uncharacterized protein</fullName>
    </submittedName>
</protein>
<evidence type="ECO:0000313" key="3">
    <source>
        <dbReference type="EMBL" id="ORY90951.1"/>
    </source>
</evidence>
<keyword evidence="2" id="KW-0812">Transmembrane</keyword>
<keyword evidence="2" id="KW-0472">Membrane</keyword>
<proteinExistence type="predicted"/>
<keyword evidence="4" id="KW-1185">Reference proteome</keyword>
<dbReference type="EMBL" id="MCGR01000003">
    <property type="protein sequence ID" value="ORY90951.1"/>
    <property type="molecule type" value="Genomic_DNA"/>
</dbReference>
<evidence type="ECO:0000313" key="4">
    <source>
        <dbReference type="Proteomes" id="UP000193467"/>
    </source>
</evidence>
<organism evidence="3 4">
    <name type="scientific">Leucosporidium creatinivorum</name>
    <dbReference type="NCBI Taxonomy" id="106004"/>
    <lineage>
        <taxon>Eukaryota</taxon>
        <taxon>Fungi</taxon>
        <taxon>Dikarya</taxon>
        <taxon>Basidiomycota</taxon>
        <taxon>Pucciniomycotina</taxon>
        <taxon>Microbotryomycetes</taxon>
        <taxon>Leucosporidiales</taxon>
        <taxon>Leucosporidium</taxon>
    </lineage>
</organism>
<name>A0A1Y2G619_9BASI</name>
<reference evidence="3 4" key="1">
    <citation type="submission" date="2016-07" db="EMBL/GenBank/DDBJ databases">
        <title>Pervasive Adenine N6-methylation of Active Genes in Fungi.</title>
        <authorList>
            <consortium name="DOE Joint Genome Institute"/>
            <person name="Mondo S.J."/>
            <person name="Dannebaum R.O."/>
            <person name="Kuo R.C."/>
            <person name="Labutti K."/>
            <person name="Haridas S."/>
            <person name="Kuo A."/>
            <person name="Salamov A."/>
            <person name="Ahrendt S.R."/>
            <person name="Lipzen A."/>
            <person name="Sullivan W."/>
            <person name="Andreopoulos W.B."/>
            <person name="Clum A."/>
            <person name="Lindquist E."/>
            <person name="Daum C."/>
            <person name="Ramamoorthy G.K."/>
            <person name="Gryganskyi A."/>
            <person name="Culley D."/>
            <person name="Magnuson J.K."/>
            <person name="James T.Y."/>
            <person name="O'Malley M.A."/>
            <person name="Stajich J.E."/>
            <person name="Spatafora J.W."/>
            <person name="Visel A."/>
            <person name="Grigoriev I.V."/>
        </authorList>
    </citation>
    <scope>NUCLEOTIDE SEQUENCE [LARGE SCALE GENOMIC DNA]</scope>
    <source>
        <strain evidence="3 4">62-1032</strain>
    </source>
</reference>
<dbReference type="Proteomes" id="UP000193467">
    <property type="component" value="Unassembled WGS sequence"/>
</dbReference>